<name>A0ABT1FDA8_9GAMM</name>
<dbReference type="EMBL" id="JAMZEK010000003">
    <property type="protein sequence ID" value="MCP1375360.1"/>
    <property type="molecule type" value="Genomic_DNA"/>
</dbReference>
<proteinExistence type="predicted"/>
<evidence type="ECO:0000313" key="1">
    <source>
        <dbReference type="EMBL" id="MCP1375360.1"/>
    </source>
</evidence>
<reference evidence="1 2" key="1">
    <citation type="submission" date="2022-06" db="EMBL/GenBank/DDBJ databases">
        <title>Dyella sp. Sa strain:Sa Genome sequencing.</title>
        <authorList>
            <person name="Park S."/>
        </authorList>
    </citation>
    <scope>NUCLEOTIDE SEQUENCE [LARGE SCALE GENOMIC DNA]</scope>
    <source>
        <strain evidence="1 2">Sa</strain>
    </source>
</reference>
<organism evidence="1 2">
    <name type="scientific">Dyella lutea</name>
    <dbReference type="NCBI Taxonomy" id="2950441"/>
    <lineage>
        <taxon>Bacteria</taxon>
        <taxon>Pseudomonadati</taxon>
        <taxon>Pseudomonadota</taxon>
        <taxon>Gammaproteobacteria</taxon>
        <taxon>Lysobacterales</taxon>
        <taxon>Rhodanobacteraceae</taxon>
        <taxon>Dyella</taxon>
    </lineage>
</organism>
<accession>A0ABT1FDA8</accession>
<keyword evidence="2" id="KW-1185">Reference proteome</keyword>
<dbReference type="Pfam" id="PF11363">
    <property type="entry name" value="DUF3164"/>
    <property type="match status" value="1"/>
</dbReference>
<dbReference type="RefSeq" id="WP_253567800.1">
    <property type="nucleotide sequence ID" value="NZ_JAMZEK010000003.1"/>
</dbReference>
<protein>
    <submittedName>
        <fullName evidence="1">DUF3164 family protein</fullName>
    </submittedName>
</protein>
<comment type="caution">
    <text evidence="1">The sequence shown here is derived from an EMBL/GenBank/DDBJ whole genome shotgun (WGS) entry which is preliminary data.</text>
</comment>
<sequence>MTDTTIPHGHRKDAQGRLVPESQIKPIDKARDELVKELFNKAQAVHDAIKAFKRAAFNDIAAFVELSAEEYGVARGGHKGNVSLLSFDGELKVLRAMADSIQFDERLHAAKELIDECIKEWTTDARPEVATLVQDAFRSDQAGKIRTGNVLALRRLDIKDERWLQAMEAIGDAVQVVGSKSYVRFYHRDRNGQYRPLALNIAEV</sequence>
<evidence type="ECO:0000313" key="2">
    <source>
        <dbReference type="Proteomes" id="UP001204615"/>
    </source>
</evidence>
<gene>
    <name evidence="1" type="ORF">NC595_15020</name>
</gene>
<dbReference type="InterPro" id="IPR021505">
    <property type="entry name" value="Phage_B3_Orf6"/>
</dbReference>
<dbReference type="Proteomes" id="UP001204615">
    <property type="component" value="Unassembled WGS sequence"/>
</dbReference>